<dbReference type="CDD" id="cd00205">
    <property type="entry name" value="rhv_like"/>
    <property type="match status" value="2"/>
</dbReference>
<dbReference type="InterPro" id="IPR024343">
    <property type="entry name" value="VP4_dicistrovir"/>
</dbReference>
<evidence type="ECO:0000259" key="3">
    <source>
        <dbReference type="Pfam" id="PF08762"/>
    </source>
</evidence>
<proteinExistence type="predicted"/>
<dbReference type="InterPro" id="IPR033703">
    <property type="entry name" value="Rhv-like"/>
</dbReference>
<accession>A0A126SNS7</accession>
<keyword evidence="6" id="KW-1185">Reference proteome</keyword>
<dbReference type="Pfam" id="PF08762">
    <property type="entry name" value="CRPV_capsid"/>
    <property type="match status" value="1"/>
</dbReference>
<evidence type="ECO:0000259" key="4">
    <source>
        <dbReference type="Pfam" id="PF11492"/>
    </source>
</evidence>
<dbReference type="Pfam" id="PF11492">
    <property type="entry name" value="Dicistro_VP4"/>
    <property type="match status" value="1"/>
</dbReference>
<keyword evidence="2" id="KW-0946">Virion</keyword>
<feature type="domain" description="Dicistrovirus capsid-polyprotein C-terminal" evidence="3">
    <location>
        <begin position="677"/>
        <end position="893"/>
    </location>
</feature>
<dbReference type="InterPro" id="IPR029053">
    <property type="entry name" value="Viral_coat"/>
</dbReference>
<evidence type="ECO:0000256" key="1">
    <source>
        <dbReference type="ARBA" id="ARBA00004328"/>
    </source>
</evidence>
<dbReference type="InterPro" id="IPR014872">
    <property type="entry name" value="Dicistrovirus_capsid-polyPr_C"/>
</dbReference>
<evidence type="ECO:0000256" key="2">
    <source>
        <dbReference type="ARBA" id="ARBA00022844"/>
    </source>
</evidence>
<dbReference type="Gene3D" id="2.60.120.20">
    <property type="match status" value="3"/>
</dbReference>
<dbReference type="Proteomes" id="UP000201580">
    <property type="component" value="Segment"/>
</dbReference>
<feature type="domain" description="Capsid protein VP4 dicistrovirus" evidence="4">
    <location>
        <begin position="318"/>
        <end position="370"/>
    </location>
</feature>
<organism evidence="5 6">
    <name type="scientific">Marine RNA virus PAL473</name>
    <dbReference type="NCBI Taxonomy" id="1804156"/>
    <lineage>
        <taxon>Viruses</taxon>
        <taxon>Riboviria</taxon>
        <taxon>Orthornavirae</taxon>
        <taxon>Pisuviricota</taxon>
        <taxon>Pisoniviricetes</taxon>
        <taxon>Picornavirales</taxon>
        <taxon>Marnaviridae</taxon>
        <taxon>Salisharnavirus</taxon>
        <taxon>Salisharnavirus stewardii</taxon>
        <taxon>Palmarnavirus 473</taxon>
    </lineage>
</organism>
<sequence length="899" mass="99776">MFNVNINTDTKMMSSQNVTFKDQTPSYSYSVAANNDATFEVADRSDASLGEFFSRPVKIREFQWATTTTLFESFNPWTDYFTNPRVLNRITNFGLLRSKLCLKFVINGNGFHYGRIICSYIPLRDDDDFTVDRAFIPEDIVGASQRPHIYLDPTTSSGGTMCLPFFWYNNCLEVPNEEWSKMGTMIMHTMQSLQHANGANDSATISVFAWAEDVTLAVPTSSEPGGLSPQIGVESEFLPPYSKATSTTPIPRPWLSRKRNHDEIDIDTGIRIYSESTFLGPNKCFLWLANLSQDELETLLPKVRGLVLEMHNTPQMGMEDEYGKGPISRPASAVARVAGTLKNVPYIGAYARATEMAASATSAIATTFGYSRPNNLAAVSYMRPTVMGNLANANVEDSCIKLSVDAKQELTIDPATVGLASTDEMTINSIACRESWLTSFPWAVAATSEDMLWQTNVTPMTWAAVNIAAPTEIHMTACAFAALPFRHWYGSMKYRFQVVSSNYHKGRIKIVYDPHGFQSNEYNTNYTYIVDVAEDKDFTVQIGWGSDKPYCVVAAPGLDFGGTVLTADSVPYSSVATPVVPDSLANGVLRVYVVNELTIPNSTVPNDIEVNVFVSAGEDMQFRNPTDLLNEYQYFPQMGMEGDNDGTDEPNKPMAQEIDHQILNTVSTTDAYDHVFYGETLVSFRQLLKRYNFHTTRVPDFSGGVGSLLVTTTEGMYPYYKGLAPGAITEYGVTYNYAHTTLMNYLTPAYGAWRGGIKRKLHLHDVQNVRAGGFLSVSRTHEVLYSQDDLLYPGLDFTKAFYTKNKPPTNSGAITTALANCPTLEFEIPYQANIRFTPAKKANYTSDRQFSVGGFKSQYNLNTNGSTKALLDSYVAAGEDFSLFFYLGPPIMYHGVVAV</sequence>
<dbReference type="KEGG" id="vg:26887529"/>
<evidence type="ECO:0000313" key="5">
    <source>
        <dbReference type="EMBL" id="AMK49160.1"/>
    </source>
</evidence>
<dbReference type="GeneID" id="26887529"/>
<evidence type="ECO:0000313" key="6">
    <source>
        <dbReference type="Proteomes" id="UP000201580"/>
    </source>
</evidence>
<reference evidence="5 6" key="1">
    <citation type="submission" date="2015-09" db="EMBL/GenBank/DDBJ databases">
        <title>RNA viruses as major contributors to Antarctic virioplankton.</title>
        <authorList>
            <person name="Miranda J.A."/>
            <person name="Culley A.I."/>
            <person name="Schvarcz C.R."/>
        </authorList>
    </citation>
    <scope>NUCLEOTIDE SEQUENCE [LARGE SCALE GENOMIC DNA]</scope>
</reference>
<name>A0A126SNS7_9VIRU</name>
<dbReference type="EMBL" id="KT727026">
    <property type="protein sequence ID" value="AMK49160.1"/>
    <property type="molecule type" value="Genomic_RNA"/>
</dbReference>
<dbReference type="RefSeq" id="YP_009230125.1">
    <property type="nucleotide sequence ID" value="NC_029309.1"/>
</dbReference>
<dbReference type="GO" id="GO:0044423">
    <property type="term" value="C:virion component"/>
    <property type="evidence" value="ECO:0007669"/>
    <property type="project" value="UniProtKB-KW"/>
</dbReference>
<dbReference type="SUPFAM" id="SSF88633">
    <property type="entry name" value="Positive stranded ssRNA viruses"/>
    <property type="match status" value="3"/>
</dbReference>
<comment type="subcellular location">
    <subcellularLocation>
        <location evidence="1">Virion</location>
    </subcellularLocation>
</comment>
<protein>
    <submittedName>
        <fullName evidence="5">Polyprotein</fullName>
    </submittedName>
</protein>